<dbReference type="AlphaFoldDB" id="A0A2T9YDT5"/>
<gene>
    <name evidence="1" type="ORF">BB561_004864</name>
</gene>
<protein>
    <submittedName>
        <fullName evidence="1">Uncharacterized protein</fullName>
    </submittedName>
</protein>
<organism evidence="1 2">
    <name type="scientific">Smittium simulii</name>
    <dbReference type="NCBI Taxonomy" id="133385"/>
    <lineage>
        <taxon>Eukaryota</taxon>
        <taxon>Fungi</taxon>
        <taxon>Fungi incertae sedis</taxon>
        <taxon>Zoopagomycota</taxon>
        <taxon>Kickxellomycotina</taxon>
        <taxon>Harpellomycetes</taxon>
        <taxon>Harpellales</taxon>
        <taxon>Legeriomycetaceae</taxon>
        <taxon>Smittium</taxon>
    </lineage>
</organism>
<proteinExistence type="predicted"/>
<sequence length="92" mass="10642">MDQNNLTSVFSNLAKQVGRFRIDNAETQQVVRCIQKSQQDQSIQSDPVEVELTHVVSRAPITNLIYYPELLEVNTLIKENQEERLHDIFVSK</sequence>
<accession>A0A2T9YDT5</accession>
<reference evidence="1 2" key="1">
    <citation type="journal article" date="2018" name="MBio">
        <title>Comparative Genomics Reveals the Core Gene Toolbox for the Fungus-Insect Symbiosis.</title>
        <authorList>
            <person name="Wang Y."/>
            <person name="Stata M."/>
            <person name="Wang W."/>
            <person name="Stajich J.E."/>
            <person name="White M.M."/>
            <person name="Moncalvo J.M."/>
        </authorList>
    </citation>
    <scope>NUCLEOTIDE SEQUENCE [LARGE SCALE GENOMIC DNA]</scope>
    <source>
        <strain evidence="1 2">SWE-8-4</strain>
    </source>
</reference>
<dbReference type="Proteomes" id="UP000245383">
    <property type="component" value="Unassembled WGS sequence"/>
</dbReference>
<dbReference type="EMBL" id="MBFR01000255">
    <property type="protein sequence ID" value="PVU90496.1"/>
    <property type="molecule type" value="Genomic_DNA"/>
</dbReference>
<evidence type="ECO:0000313" key="1">
    <source>
        <dbReference type="EMBL" id="PVU90496.1"/>
    </source>
</evidence>
<evidence type="ECO:0000313" key="2">
    <source>
        <dbReference type="Proteomes" id="UP000245383"/>
    </source>
</evidence>
<keyword evidence="2" id="KW-1185">Reference proteome</keyword>
<comment type="caution">
    <text evidence="1">The sequence shown here is derived from an EMBL/GenBank/DDBJ whole genome shotgun (WGS) entry which is preliminary data.</text>
</comment>
<name>A0A2T9YDT5_9FUNG</name>